<dbReference type="OrthoDB" id="2651048at2759"/>
<gene>
    <name evidence="2" type="ORF">F5147DRAFT_773266</name>
</gene>
<dbReference type="Proteomes" id="UP000823399">
    <property type="component" value="Unassembled WGS sequence"/>
</dbReference>
<evidence type="ECO:0000313" key="2">
    <source>
        <dbReference type="EMBL" id="KAG2108935.1"/>
    </source>
</evidence>
<protein>
    <submittedName>
        <fullName evidence="2">Uncharacterized protein</fullName>
    </submittedName>
</protein>
<dbReference type="GeneID" id="64703702"/>
<dbReference type="EMBL" id="JABBWM010000025">
    <property type="protein sequence ID" value="KAG2108935.1"/>
    <property type="molecule type" value="Genomic_DNA"/>
</dbReference>
<name>A0A9P7F860_9AGAM</name>
<proteinExistence type="predicted"/>
<feature type="region of interest" description="Disordered" evidence="1">
    <location>
        <begin position="27"/>
        <end position="64"/>
    </location>
</feature>
<sequence>MDYDFWRQDSELSKALCAARPGFVAKGSSFSQPRQNYHLPSPPGDRPTQHHLMYGGDSTRNEGHSRLIHDNQTESHESSSADRTIYYDFWRQDSELSKALCADELEFVDDNPSSSQPQQDYHLTWPPGYFPIMVTQRHLMYGGGWARNDQVSALSGFSQSSSLFSSDLMHSFLENDQHYAQNATGHNASFNHSPSPFSDASFVNSGGSSGDVFESIPIKGHPHPIRGIKSELHASNLLLLCEWNDGQGPCNKILNEGEIAHHVSSSHLPPPGRTRMKCQWEGCTFQNLLRRDTVIRHIRQIHLEIKPRRRTRSLRDMYG</sequence>
<evidence type="ECO:0000313" key="3">
    <source>
        <dbReference type="Proteomes" id="UP000823399"/>
    </source>
</evidence>
<dbReference type="AlphaFoldDB" id="A0A9P7F860"/>
<keyword evidence="3" id="KW-1185">Reference proteome</keyword>
<organism evidence="2 3">
    <name type="scientific">Suillus discolor</name>
    <dbReference type="NCBI Taxonomy" id="1912936"/>
    <lineage>
        <taxon>Eukaryota</taxon>
        <taxon>Fungi</taxon>
        <taxon>Dikarya</taxon>
        <taxon>Basidiomycota</taxon>
        <taxon>Agaricomycotina</taxon>
        <taxon>Agaricomycetes</taxon>
        <taxon>Agaricomycetidae</taxon>
        <taxon>Boletales</taxon>
        <taxon>Suillineae</taxon>
        <taxon>Suillaceae</taxon>
        <taxon>Suillus</taxon>
    </lineage>
</organism>
<reference evidence="2" key="1">
    <citation type="journal article" date="2020" name="New Phytol.">
        <title>Comparative genomics reveals dynamic genome evolution in host specialist ectomycorrhizal fungi.</title>
        <authorList>
            <person name="Lofgren L.A."/>
            <person name="Nguyen N.H."/>
            <person name="Vilgalys R."/>
            <person name="Ruytinx J."/>
            <person name="Liao H.L."/>
            <person name="Branco S."/>
            <person name="Kuo A."/>
            <person name="LaButti K."/>
            <person name="Lipzen A."/>
            <person name="Andreopoulos W."/>
            <person name="Pangilinan J."/>
            <person name="Riley R."/>
            <person name="Hundley H."/>
            <person name="Na H."/>
            <person name="Barry K."/>
            <person name="Grigoriev I.V."/>
            <person name="Stajich J.E."/>
            <person name="Kennedy P.G."/>
        </authorList>
    </citation>
    <scope>NUCLEOTIDE SEQUENCE</scope>
    <source>
        <strain evidence="2">FC423</strain>
    </source>
</reference>
<comment type="caution">
    <text evidence="2">The sequence shown here is derived from an EMBL/GenBank/DDBJ whole genome shotgun (WGS) entry which is preliminary data.</text>
</comment>
<accession>A0A9P7F860</accession>
<evidence type="ECO:0000256" key="1">
    <source>
        <dbReference type="SAM" id="MobiDB-lite"/>
    </source>
</evidence>
<dbReference type="RefSeq" id="XP_041293178.1">
    <property type="nucleotide sequence ID" value="XM_041441443.1"/>
</dbReference>